<dbReference type="PANTHER" id="PTHR30476:SF0">
    <property type="entry name" value="UPF0234 PROTEIN YAJQ"/>
    <property type="match status" value="1"/>
</dbReference>
<accession>A0ABZ2M1M0</accession>
<comment type="function">
    <text evidence="3">Nucleotide-binding protein.</text>
</comment>
<dbReference type="NCBIfam" id="NF003819">
    <property type="entry name" value="PRK05412.1"/>
    <property type="match status" value="1"/>
</dbReference>
<evidence type="ECO:0000256" key="2">
    <source>
        <dbReference type="ARBA" id="ARBA00093450"/>
    </source>
</evidence>
<sequence>MQWNEVDNALNQSQKEIAQRFDFKDTGTAIERNEEGITIRSASEERVKAAYSVLQDKLVKRKVSLKHLDPQKPEPTGKGGSKMLVKVKEGIDGDHAKDLVRRIKDSKIKVQASIQEAQVRVSGKNRDDLQSAIQLVKEANLPLELQFINFRD</sequence>
<keyword evidence="1 3" id="KW-0547">Nucleotide-binding</keyword>
<keyword evidence="5" id="KW-1185">Reference proteome</keyword>
<proteinExistence type="inferred from homology"/>
<dbReference type="Pfam" id="PF04461">
    <property type="entry name" value="YajQ"/>
    <property type="match status" value="1"/>
</dbReference>
<dbReference type="CDD" id="cd11740">
    <property type="entry name" value="YajQ_like"/>
    <property type="match status" value="1"/>
</dbReference>
<evidence type="ECO:0000313" key="5">
    <source>
        <dbReference type="Proteomes" id="UP001370348"/>
    </source>
</evidence>
<dbReference type="HAMAP" id="MF_00632">
    <property type="entry name" value="UPF0234"/>
    <property type="match status" value="1"/>
</dbReference>
<dbReference type="InterPro" id="IPR007551">
    <property type="entry name" value="YajQ/Smlt4090-like"/>
</dbReference>
<evidence type="ECO:0000256" key="3">
    <source>
        <dbReference type="HAMAP-Rule" id="MF_00632"/>
    </source>
</evidence>
<protein>
    <recommendedName>
        <fullName evidence="3">Nucleotide-binding protein LZC94_07085</fullName>
    </recommendedName>
</protein>
<dbReference type="Proteomes" id="UP001370348">
    <property type="component" value="Chromosome"/>
</dbReference>
<name>A0ABZ2M1M0_9BACT</name>
<organism evidence="4 5">
    <name type="scientific">Pendulispora albinea</name>
    <dbReference type="NCBI Taxonomy" id="2741071"/>
    <lineage>
        <taxon>Bacteria</taxon>
        <taxon>Pseudomonadati</taxon>
        <taxon>Myxococcota</taxon>
        <taxon>Myxococcia</taxon>
        <taxon>Myxococcales</taxon>
        <taxon>Sorangiineae</taxon>
        <taxon>Pendulisporaceae</taxon>
        <taxon>Pendulispora</taxon>
    </lineage>
</organism>
<dbReference type="Gene3D" id="3.30.70.990">
    <property type="entry name" value="YajQ-like, domain 2"/>
    <property type="match status" value="1"/>
</dbReference>
<evidence type="ECO:0000313" key="4">
    <source>
        <dbReference type="EMBL" id="WXB17032.1"/>
    </source>
</evidence>
<dbReference type="PANTHER" id="PTHR30476">
    <property type="entry name" value="UPF0234 PROTEIN YAJQ"/>
    <property type="match status" value="1"/>
</dbReference>
<dbReference type="EMBL" id="CP089984">
    <property type="protein sequence ID" value="WXB17032.1"/>
    <property type="molecule type" value="Genomic_DNA"/>
</dbReference>
<dbReference type="InterPro" id="IPR035570">
    <property type="entry name" value="UPF0234_N"/>
</dbReference>
<gene>
    <name evidence="4" type="ORF">LZC94_07085</name>
</gene>
<dbReference type="SUPFAM" id="SSF89963">
    <property type="entry name" value="YajQ-like"/>
    <property type="match status" value="2"/>
</dbReference>
<evidence type="ECO:0000256" key="1">
    <source>
        <dbReference type="ARBA" id="ARBA00022741"/>
    </source>
</evidence>
<reference evidence="4 5" key="1">
    <citation type="submission" date="2021-12" db="EMBL/GenBank/DDBJ databases">
        <title>Discovery of the Pendulisporaceae a myxobacterial family with distinct sporulation behavior and unique specialized metabolism.</title>
        <authorList>
            <person name="Garcia R."/>
            <person name="Popoff A."/>
            <person name="Bader C.D."/>
            <person name="Loehr J."/>
            <person name="Walesch S."/>
            <person name="Walt C."/>
            <person name="Boldt J."/>
            <person name="Bunk B."/>
            <person name="Haeckl F.J.F.P.J."/>
            <person name="Gunesch A.P."/>
            <person name="Birkelbach J."/>
            <person name="Nuebel U."/>
            <person name="Pietschmann T."/>
            <person name="Bach T."/>
            <person name="Mueller R."/>
        </authorList>
    </citation>
    <scope>NUCLEOTIDE SEQUENCE [LARGE SCALE GENOMIC DNA]</scope>
    <source>
        <strain evidence="4 5">MSr11954</strain>
    </source>
</reference>
<dbReference type="InterPro" id="IPR036183">
    <property type="entry name" value="YajQ-like_sf"/>
</dbReference>
<dbReference type="InterPro" id="IPR035571">
    <property type="entry name" value="UPF0234-like_C"/>
</dbReference>
<dbReference type="Gene3D" id="3.30.70.860">
    <property type="match status" value="1"/>
</dbReference>
<comment type="similarity">
    <text evidence="2 3">Belongs to the YajQ family.</text>
</comment>